<dbReference type="InterPro" id="IPR015424">
    <property type="entry name" value="PyrdxlP-dep_Trfase"/>
</dbReference>
<dbReference type="CDD" id="cd00609">
    <property type="entry name" value="AAT_like"/>
    <property type="match status" value="1"/>
</dbReference>
<organism evidence="6 7">
    <name type="scientific">Sinomonas terrae</name>
    <dbReference type="NCBI Taxonomy" id="2908838"/>
    <lineage>
        <taxon>Bacteria</taxon>
        <taxon>Bacillati</taxon>
        <taxon>Actinomycetota</taxon>
        <taxon>Actinomycetes</taxon>
        <taxon>Micrococcales</taxon>
        <taxon>Micrococcaceae</taxon>
        <taxon>Sinomonas</taxon>
    </lineage>
</organism>
<dbReference type="Gene3D" id="3.40.640.10">
    <property type="entry name" value="Type I PLP-dependent aspartate aminotransferase-like (Major domain)"/>
    <property type="match status" value="1"/>
</dbReference>
<evidence type="ECO:0000256" key="1">
    <source>
        <dbReference type="ARBA" id="ARBA00001933"/>
    </source>
</evidence>
<evidence type="ECO:0000256" key="3">
    <source>
        <dbReference type="ARBA" id="ARBA00022679"/>
    </source>
</evidence>
<dbReference type="Pfam" id="PF00155">
    <property type="entry name" value="Aminotran_1_2"/>
    <property type="match status" value="1"/>
</dbReference>
<feature type="domain" description="Aminotransferase class I/classII large" evidence="5">
    <location>
        <begin position="45"/>
        <end position="400"/>
    </location>
</feature>
<dbReference type="SUPFAM" id="SSF53383">
    <property type="entry name" value="PLP-dependent transferases"/>
    <property type="match status" value="1"/>
</dbReference>
<dbReference type="PANTHER" id="PTHR42790:SF19">
    <property type="entry name" value="KYNURENINE_ALPHA-AMINOADIPATE AMINOTRANSFERASE, MITOCHONDRIAL"/>
    <property type="match status" value="1"/>
</dbReference>
<dbReference type="InterPro" id="IPR015422">
    <property type="entry name" value="PyrdxlP-dep_Trfase_small"/>
</dbReference>
<evidence type="ECO:0000256" key="2">
    <source>
        <dbReference type="ARBA" id="ARBA00022576"/>
    </source>
</evidence>
<keyword evidence="3" id="KW-0808">Transferase</keyword>
<comment type="caution">
    <text evidence="6">The sequence shown here is derived from an EMBL/GenBank/DDBJ whole genome shotgun (WGS) entry which is preliminary data.</text>
</comment>
<reference evidence="6 7" key="1">
    <citation type="submission" date="2022-03" db="EMBL/GenBank/DDBJ databases">
        <title>Sinomonas sp. isolated from a soil.</title>
        <authorList>
            <person name="Han J."/>
            <person name="Kim D.-U."/>
        </authorList>
    </citation>
    <scope>NUCLEOTIDE SEQUENCE [LARGE SCALE GENOMIC DNA]</scope>
    <source>
        <strain evidence="6 7">5-5</strain>
    </source>
</reference>
<dbReference type="GO" id="GO:0008483">
    <property type="term" value="F:transaminase activity"/>
    <property type="evidence" value="ECO:0007669"/>
    <property type="project" value="UniProtKB-KW"/>
</dbReference>
<sequence length="417" mass="45176">MSTENLALLSREGLPLAERAGSLVGSVIDSSTSLLASMKHDIVRFAMGSPANEAVPLEEFREIASTVMGHDTFTYGATEGEPRLLSALVEYLSTTSDPTDEDRVTITAGGMQGLDLACKIFLNPGDLVIVESPTYTNGSATALSYGAQLLEAPLDENGLVVEALPELVAATGRTPKAIYTIPNFQNPSGTTLSLERRELLLELAHQWNAVIIDDDPYGLLRFEGEDLPSLQALSPGDPLLFSVRTFSKILAPGLRVGWVDTHPALRQLVINAKQAMDTCTNVPAQHIVAEFIRRGRLDSHLADLRAEYRRRRDAMQSSIRRHLGDRVTTTNPEGGFFLWLTLQGADAGISTRRLFETGLAEGVAFIPGPALSAEGRFDDALRLCFATSTPERTDEGIQRLRRAMDIELAGLEGATCA</sequence>
<dbReference type="RefSeq" id="WP_241050151.1">
    <property type="nucleotide sequence ID" value="NZ_JAKZBV010000001.1"/>
</dbReference>
<evidence type="ECO:0000313" key="7">
    <source>
        <dbReference type="Proteomes" id="UP001202922"/>
    </source>
</evidence>
<dbReference type="Gene3D" id="3.90.1150.10">
    <property type="entry name" value="Aspartate Aminotransferase, domain 1"/>
    <property type="match status" value="1"/>
</dbReference>
<evidence type="ECO:0000256" key="4">
    <source>
        <dbReference type="ARBA" id="ARBA00022898"/>
    </source>
</evidence>
<dbReference type="InterPro" id="IPR004839">
    <property type="entry name" value="Aminotransferase_I/II_large"/>
</dbReference>
<keyword evidence="7" id="KW-1185">Reference proteome</keyword>
<gene>
    <name evidence="6" type="ORF">L0M17_00320</name>
</gene>
<protein>
    <submittedName>
        <fullName evidence="6">PLP-dependent aminotransferase family protein</fullName>
    </submittedName>
</protein>
<evidence type="ECO:0000313" key="6">
    <source>
        <dbReference type="EMBL" id="MCH6468442.1"/>
    </source>
</evidence>
<keyword evidence="2 6" id="KW-0032">Aminotransferase</keyword>
<dbReference type="PANTHER" id="PTHR42790">
    <property type="entry name" value="AMINOTRANSFERASE"/>
    <property type="match status" value="1"/>
</dbReference>
<keyword evidence="4" id="KW-0663">Pyridoxal phosphate</keyword>
<evidence type="ECO:0000259" key="5">
    <source>
        <dbReference type="Pfam" id="PF00155"/>
    </source>
</evidence>
<dbReference type="InterPro" id="IPR015421">
    <property type="entry name" value="PyrdxlP-dep_Trfase_major"/>
</dbReference>
<proteinExistence type="predicted"/>
<comment type="cofactor">
    <cofactor evidence="1">
        <name>pyridoxal 5'-phosphate</name>
        <dbReference type="ChEBI" id="CHEBI:597326"/>
    </cofactor>
</comment>
<name>A0ABS9TVK0_9MICC</name>
<dbReference type="Proteomes" id="UP001202922">
    <property type="component" value="Unassembled WGS sequence"/>
</dbReference>
<accession>A0ABS9TVK0</accession>
<dbReference type="EMBL" id="JAKZBV010000001">
    <property type="protein sequence ID" value="MCH6468442.1"/>
    <property type="molecule type" value="Genomic_DNA"/>
</dbReference>
<dbReference type="InterPro" id="IPR050859">
    <property type="entry name" value="Class-I_PLP-dep_aminotransf"/>
</dbReference>